<evidence type="ECO:0000313" key="2">
    <source>
        <dbReference type="EMBL" id="OLF04704.1"/>
    </source>
</evidence>
<evidence type="ECO:0000259" key="1">
    <source>
        <dbReference type="Pfam" id="PF07878"/>
    </source>
</evidence>
<proteinExistence type="predicted"/>
<comment type="caution">
    <text evidence="2">The sequence shown here is derived from an EMBL/GenBank/DDBJ whole genome shotgun (WGS) entry which is preliminary data.</text>
</comment>
<dbReference type="AlphaFoldDB" id="A0A7Z0WDA6"/>
<dbReference type="Proteomes" id="UP000185696">
    <property type="component" value="Unassembled WGS sequence"/>
</dbReference>
<dbReference type="Pfam" id="PF07878">
    <property type="entry name" value="RHH_5"/>
    <property type="match status" value="1"/>
</dbReference>
<dbReference type="EMBL" id="MSIF01000039">
    <property type="protein sequence ID" value="OLF04704.1"/>
    <property type="molecule type" value="Genomic_DNA"/>
</dbReference>
<keyword evidence="3" id="KW-1185">Reference proteome</keyword>
<dbReference type="RefSeq" id="WP_075138217.1">
    <property type="nucleotide sequence ID" value="NZ_MSIF01000039.1"/>
</dbReference>
<dbReference type="SUPFAM" id="SSF47598">
    <property type="entry name" value="Ribbon-helix-helix"/>
    <property type="match status" value="1"/>
</dbReference>
<sequence>MGARGKITQYGSRVVVRFPRGVEAQLRILASTEGLSIAGLIRQMVVEGLAARQSRPAGAERDG</sequence>
<dbReference type="GO" id="GO:0006355">
    <property type="term" value="P:regulation of DNA-templated transcription"/>
    <property type="evidence" value="ECO:0007669"/>
    <property type="project" value="InterPro"/>
</dbReference>
<feature type="domain" description="CopG-like ribbon-helix-helix" evidence="1">
    <location>
        <begin position="12"/>
        <end position="53"/>
    </location>
</feature>
<accession>A0A7Z0WDA6</accession>
<name>A0A7Z0WDA6_9PSEU</name>
<organism evidence="2 3">
    <name type="scientific">Actinophytocola xinjiangensis</name>
    <dbReference type="NCBI Taxonomy" id="485602"/>
    <lineage>
        <taxon>Bacteria</taxon>
        <taxon>Bacillati</taxon>
        <taxon>Actinomycetota</taxon>
        <taxon>Actinomycetes</taxon>
        <taxon>Pseudonocardiales</taxon>
        <taxon>Pseudonocardiaceae</taxon>
    </lineage>
</organism>
<reference evidence="2 3" key="1">
    <citation type="submission" date="2016-12" db="EMBL/GenBank/DDBJ databases">
        <title>The draft genome sequence of Actinophytocola xinjiangensis.</title>
        <authorList>
            <person name="Wang W."/>
            <person name="Yuan L."/>
        </authorList>
    </citation>
    <scope>NUCLEOTIDE SEQUENCE [LARGE SCALE GENOMIC DNA]</scope>
    <source>
        <strain evidence="2 3">CGMCC 4.4663</strain>
    </source>
</reference>
<protein>
    <recommendedName>
        <fullName evidence="1">CopG-like ribbon-helix-helix domain-containing protein</fullName>
    </recommendedName>
</protein>
<gene>
    <name evidence="2" type="ORF">BLA60_39475</name>
</gene>
<dbReference type="InterPro" id="IPR010985">
    <property type="entry name" value="Ribbon_hlx_hlx"/>
</dbReference>
<dbReference type="InterPro" id="IPR012869">
    <property type="entry name" value="RHH_5"/>
</dbReference>
<evidence type="ECO:0000313" key="3">
    <source>
        <dbReference type="Proteomes" id="UP000185696"/>
    </source>
</evidence>